<gene>
    <name evidence="2" type="primary">LOC107823586</name>
</gene>
<name>A0AC58U288_TOBAC</name>
<dbReference type="Proteomes" id="UP000790787">
    <property type="component" value="Chromosome 24"/>
</dbReference>
<reference evidence="1" key="1">
    <citation type="journal article" date="2014" name="Nat. Commun.">
        <title>The tobacco genome sequence and its comparison with those of tomato and potato.</title>
        <authorList>
            <person name="Sierro N."/>
            <person name="Battey J.N."/>
            <person name="Ouadi S."/>
            <person name="Bakaher N."/>
            <person name="Bovet L."/>
            <person name="Willig A."/>
            <person name="Goepfert S."/>
            <person name="Peitsch M.C."/>
            <person name="Ivanov N.V."/>
        </authorList>
    </citation>
    <scope>NUCLEOTIDE SEQUENCE [LARGE SCALE GENOMIC DNA]</scope>
</reference>
<reference evidence="2" key="2">
    <citation type="submission" date="2025-08" db="UniProtKB">
        <authorList>
            <consortium name="RefSeq"/>
        </authorList>
    </citation>
    <scope>IDENTIFICATION</scope>
    <source>
        <tissue evidence="2">Leaf</tissue>
    </source>
</reference>
<keyword evidence="1" id="KW-1185">Reference proteome</keyword>
<proteinExistence type="predicted"/>
<dbReference type="RefSeq" id="XP_075103571.1">
    <property type="nucleotide sequence ID" value="XM_075247470.1"/>
</dbReference>
<evidence type="ECO:0000313" key="2">
    <source>
        <dbReference type="RefSeq" id="XP_075103571.1"/>
    </source>
</evidence>
<evidence type="ECO:0000313" key="1">
    <source>
        <dbReference type="Proteomes" id="UP000790787"/>
    </source>
</evidence>
<protein>
    <submittedName>
        <fullName evidence="2">Uncharacterized protein LOC107823586</fullName>
    </submittedName>
</protein>
<accession>A0AC58U288</accession>
<sequence>MTKKFLDKYFLAAKTRKFRREIHNFCQNEIETIFKAWERFKELDFWDGLTSSSRRTLNTACGGPLMKKLPEEVVLILDELSEDANQWPAKSNDRRKSVEVHQVDSNTSMQAQLDNMAKEIRKLTLAKQNNPRPQCQGPPGFQNQQRQQYQQQQPNQSCMEDLMKAFINKTDEKFETRSTTIQNLERQMGQIANLLSDRAPGTLPYDTKKNPKETIKDVSLRRGKTLVDPVVKARTKVVNKKTETPAKKKSKEQKDQSSGVQKEIEESRHMPALPFPQKMKREKLDKCFGRFLEMLKQLYVNIPFMEVLTQMPAYAKFLKEILSSKRKLEEKIVVKLNAHCSTILKLEGEIEVIKSIPMSLQLADQTTILPEGIIEDILVRVNKFVFPVDFIVVDMEVNKEVPLILGSPFLCTGRAILDIYEGLLMLRVGNKKVVFQMKMMMKYPTDEVSTYSCFKLDVVGELAEKYKFDKLVGDTLERCITQSSTMEDEDPKIKKEVEALETEDQVVDEEELKEEASKPNVELKVLPTHLKYTFLETNNFSVIISADLTGTQE</sequence>
<organism evidence="1 2">
    <name type="scientific">Nicotiana tabacum</name>
    <name type="common">Common tobacco</name>
    <dbReference type="NCBI Taxonomy" id="4097"/>
    <lineage>
        <taxon>Eukaryota</taxon>
        <taxon>Viridiplantae</taxon>
        <taxon>Streptophyta</taxon>
        <taxon>Embryophyta</taxon>
        <taxon>Tracheophyta</taxon>
        <taxon>Spermatophyta</taxon>
        <taxon>Magnoliopsida</taxon>
        <taxon>eudicotyledons</taxon>
        <taxon>Gunneridae</taxon>
        <taxon>Pentapetalae</taxon>
        <taxon>asterids</taxon>
        <taxon>lamiids</taxon>
        <taxon>Solanales</taxon>
        <taxon>Solanaceae</taxon>
        <taxon>Nicotianoideae</taxon>
        <taxon>Nicotianeae</taxon>
        <taxon>Nicotiana</taxon>
    </lineage>
</organism>